<dbReference type="AlphaFoldDB" id="A0A4R1EU15"/>
<dbReference type="RefSeq" id="WP_131906853.1">
    <property type="nucleotide sequence ID" value="NZ_BAAAFU010000001.1"/>
</dbReference>
<gene>
    <name evidence="1" type="ORF">EV695_3113</name>
</gene>
<dbReference type="OrthoDB" id="1446882at2"/>
<name>A0A4R1EU15_9GAMM</name>
<organism evidence="1 2">
    <name type="scientific">Cocleimonas flava</name>
    <dbReference type="NCBI Taxonomy" id="634765"/>
    <lineage>
        <taxon>Bacteria</taxon>
        <taxon>Pseudomonadati</taxon>
        <taxon>Pseudomonadota</taxon>
        <taxon>Gammaproteobacteria</taxon>
        <taxon>Thiotrichales</taxon>
        <taxon>Thiotrichaceae</taxon>
        <taxon>Cocleimonas</taxon>
    </lineage>
</organism>
<protein>
    <submittedName>
        <fullName evidence="1">Uncharacterized protein</fullName>
    </submittedName>
</protein>
<comment type="caution">
    <text evidence="1">The sequence shown here is derived from an EMBL/GenBank/DDBJ whole genome shotgun (WGS) entry which is preliminary data.</text>
</comment>
<evidence type="ECO:0000313" key="2">
    <source>
        <dbReference type="Proteomes" id="UP000294887"/>
    </source>
</evidence>
<sequence>MSMHEIEGLVEDSIILLNQSKKKQQAKRELIYNLYRFQALFDTGFTHFRVKEILIETGYLYQIPLKDYPPFKEKPEQLVDIEKTLEQQRGTWVDQYYAEKDSVSGAPILYFDYGSELWDQLVKNKTLTDSATPPSRLSITQLAYIIMQEAAEQKNKVLTLQWYVMTSNCFAEEYIDENAYKDFPAFITDSNVIESKALAIDAGIKTYKERDGYLTLQQWDDVKDNIQPDKLDTLFILRFWLDFETSNDDLLSAYNIESAKLKQLNKDGNKQKKINLIADELNKVLTKENGWTHERLSDTEHAVEWLWYADNKEYDEKTDDLNDDFYRQSIKVKFEREDQAIHCDLGLQHGKILRWQKQKPNTHPAFWHFYTNLMINSDEVMDQSIAKYKNRLDVLGLWKFRLSQSNKKLTESIHAFTDYLLLEGEKIFQTNLTEFNQNLFNRDSDKLMYIMEYGENDSGIIPDYVIFNSGIMIPLTFLFNAIDQVPEGSDISNNKMVKKHYQQYKNSYDELHPKGASKIYLEPLQSFKDLTQNGMPLMIHFYFINYFKDHMSKPT</sequence>
<accession>A0A4R1EU15</accession>
<proteinExistence type="predicted"/>
<reference evidence="1 2" key="1">
    <citation type="submission" date="2019-03" db="EMBL/GenBank/DDBJ databases">
        <title>Genomic Encyclopedia of Type Strains, Phase IV (KMG-IV): sequencing the most valuable type-strain genomes for metagenomic binning, comparative biology and taxonomic classification.</title>
        <authorList>
            <person name="Goeker M."/>
        </authorList>
    </citation>
    <scope>NUCLEOTIDE SEQUENCE [LARGE SCALE GENOMIC DNA]</scope>
    <source>
        <strain evidence="1 2">DSM 24830</strain>
    </source>
</reference>
<dbReference type="EMBL" id="SMFQ01000004">
    <property type="protein sequence ID" value="TCJ85147.1"/>
    <property type="molecule type" value="Genomic_DNA"/>
</dbReference>
<evidence type="ECO:0000313" key="1">
    <source>
        <dbReference type="EMBL" id="TCJ85147.1"/>
    </source>
</evidence>
<dbReference type="Proteomes" id="UP000294887">
    <property type="component" value="Unassembled WGS sequence"/>
</dbReference>
<keyword evidence="2" id="KW-1185">Reference proteome</keyword>